<dbReference type="InterPro" id="IPR052709">
    <property type="entry name" value="Transposase-MT_Hybrid"/>
</dbReference>
<proteinExistence type="predicted"/>
<keyword evidence="2" id="KW-1185">Reference proteome</keyword>
<dbReference type="Gene3D" id="3.30.420.10">
    <property type="entry name" value="Ribonuclease H-like superfamily/Ribonuclease H"/>
    <property type="match status" value="1"/>
</dbReference>
<sequence>MDILLHAGKKPTVFYMSVRRLQQTKKIEADEKSSVLEKVRKKRARNRILLHRDNASPYTESKTMSFLTSEKVRLVTHSAFSPDLAPCHFFIFPKMKDLMGGLIFTGPEETMIAFNQHVQNMPSDQWSCFKKWFEQMKKCVKCNGEFFERQ</sequence>
<dbReference type="GO" id="GO:0008168">
    <property type="term" value="F:methyltransferase activity"/>
    <property type="evidence" value="ECO:0007669"/>
    <property type="project" value="UniProtKB-KW"/>
</dbReference>
<dbReference type="PANTHER" id="PTHR46060">
    <property type="entry name" value="MARINER MOS1 TRANSPOSASE-LIKE PROTEIN"/>
    <property type="match status" value="1"/>
</dbReference>
<reference evidence="1 2" key="1">
    <citation type="journal article" date="2019" name="Commun. Biol.">
        <title>The bagworm genome reveals a unique fibroin gene that provides high tensile strength.</title>
        <authorList>
            <person name="Kono N."/>
            <person name="Nakamura H."/>
            <person name="Ohtoshi R."/>
            <person name="Tomita M."/>
            <person name="Numata K."/>
            <person name="Arakawa K."/>
        </authorList>
    </citation>
    <scope>NUCLEOTIDE SEQUENCE [LARGE SCALE GENOMIC DNA]</scope>
</reference>
<dbReference type="EMBL" id="BGZK01000020">
    <property type="protein sequence ID" value="GBP05932.1"/>
    <property type="molecule type" value="Genomic_DNA"/>
</dbReference>
<organism evidence="1 2">
    <name type="scientific">Eumeta variegata</name>
    <name type="common">Bagworm moth</name>
    <name type="synonym">Eumeta japonica</name>
    <dbReference type="NCBI Taxonomy" id="151549"/>
    <lineage>
        <taxon>Eukaryota</taxon>
        <taxon>Metazoa</taxon>
        <taxon>Ecdysozoa</taxon>
        <taxon>Arthropoda</taxon>
        <taxon>Hexapoda</taxon>
        <taxon>Insecta</taxon>
        <taxon>Pterygota</taxon>
        <taxon>Neoptera</taxon>
        <taxon>Endopterygota</taxon>
        <taxon>Lepidoptera</taxon>
        <taxon>Glossata</taxon>
        <taxon>Ditrysia</taxon>
        <taxon>Tineoidea</taxon>
        <taxon>Psychidae</taxon>
        <taxon>Oiketicinae</taxon>
        <taxon>Eumeta</taxon>
    </lineage>
</organism>
<keyword evidence="1" id="KW-0808">Transferase</keyword>
<accession>A0A4C1SUU0</accession>
<name>A0A4C1SUU0_EUMVA</name>
<dbReference type="GO" id="GO:0003676">
    <property type="term" value="F:nucleic acid binding"/>
    <property type="evidence" value="ECO:0007669"/>
    <property type="project" value="InterPro"/>
</dbReference>
<dbReference type="STRING" id="151549.A0A4C1SUU0"/>
<keyword evidence="1" id="KW-0489">Methyltransferase</keyword>
<dbReference type="PANTHER" id="PTHR46060:SF1">
    <property type="entry name" value="MARINER MOS1 TRANSPOSASE-LIKE PROTEIN"/>
    <property type="match status" value="1"/>
</dbReference>
<protein>
    <submittedName>
        <fullName evidence="1">Histone-lysine N-methyltransferase SETMAR</fullName>
    </submittedName>
</protein>
<gene>
    <name evidence="1" type="primary">SETMAR</name>
    <name evidence="1" type="ORF">EVAR_3213_1</name>
</gene>
<dbReference type="AlphaFoldDB" id="A0A4C1SUU0"/>
<evidence type="ECO:0000313" key="2">
    <source>
        <dbReference type="Proteomes" id="UP000299102"/>
    </source>
</evidence>
<evidence type="ECO:0000313" key="1">
    <source>
        <dbReference type="EMBL" id="GBP05932.1"/>
    </source>
</evidence>
<comment type="caution">
    <text evidence="1">The sequence shown here is derived from an EMBL/GenBank/DDBJ whole genome shotgun (WGS) entry which is preliminary data.</text>
</comment>
<dbReference type="Proteomes" id="UP000299102">
    <property type="component" value="Unassembled WGS sequence"/>
</dbReference>
<dbReference type="InterPro" id="IPR036397">
    <property type="entry name" value="RNaseH_sf"/>
</dbReference>
<dbReference type="GO" id="GO:0032259">
    <property type="term" value="P:methylation"/>
    <property type="evidence" value="ECO:0007669"/>
    <property type="project" value="UniProtKB-KW"/>
</dbReference>
<dbReference type="OrthoDB" id="10017160at2759"/>